<gene>
    <name evidence="2" type="ORF">CCMA1212_002875</name>
</gene>
<feature type="compositionally biased region" description="Basic residues" evidence="1">
    <location>
        <begin position="79"/>
        <end position="88"/>
    </location>
</feature>
<proteinExistence type="predicted"/>
<sequence length="168" mass="19505">MRGDRGRQGRFSSLWVHLWVLGEIDMSVRKRWMFISAFSLQLPARIQMARYRCTRLKSAVEQPAAISHAAAEKAETTRRGYRPKKLRRGWPSSPRWSQSSGLAPWSHDEKEGRRGRKRTRWKITRSGCGGAAEGLEGKNWWEDEMGRREWKEIRRCAGQGGRRVILSP</sequence>
<organism evidence="2 3">
    <name type="scientific">Trichoderma ghanense</name>
    <dbReference type="NCBI Taxonomy" id="65468"/>
    <lineage>
        <taxon>Eukaryota</taxon>
        <taxon>Fungi</taxon>
        <taxon>Dikarya</taxon>
        <taxon>Ascomycota</taxon>
        <taxon>Pezizomycotina</taxon>
        <taxon>Sordariomycetes</taxon>
        <taxon>Hypocreomycetidae</taxon>
        <taxon>Hypocreales</taxon>
        <taxon>Hypocreaceae</taxon>
        <taxon>Trichoderma</taxon>
    </lineage>
</organism>
<protein>
    <submittedName>
        <fullName evidence="2">Uncharacterized protein</fullName>
    </submittedName>
</protein>
<name>A0ABY2HD21_9HYPO</name>
<dbReference type="GeneID" id="300574693"/>
<dbReference type="RefSeq" id="XP_073561618.1">
    <property type="nucleotide sequence ID" value="XM_073700243.1"/>
</dbReference>
<evidence type="ECO:0000313" key="3">
    <source>
        <dbReference type="Proteomes" id="UP001642720"/>
    </source>
</evidence>
<comment type="caution">
    <text evidence="2">The sequence shown here is derived from an EMBL/GenBank/DDBJ whole genome shotgun (WGS) entry which is preliminary data.</text>
</comment>
<dbReference type="Proteomes" id="UP001642720">
    <property type="component" value="Unassembled WGS sequence"/>
</dbReference>
<evidence type="ECO:0000256" key="1">
    <source>
        <dbReference type="SAM" id="MobiDB-lite"/>
    </source>
</evidence>
<feature type="region of interest" description="Disordered" evidence="1">
    <location>
        <begin position="67"/>
        <end position="120"/>
    </location>
</feature>
<dbReference type="EMBL" id="PPTA01000003">
    <property type="protein sequence ID" value="TFB05417.1"/>
    <property type="molecule type" value="Genomic_DNA"/>
</dbReference>
<evidence type="ECO:0000313" key="2">
    <source>
        <dbReference type="EMBL" id="TFB05417.1"/>
    </source>
</evidence>
<keyword evidence="3" id="KW-1185">Reference proteome</keyword>
<reference evidence="2 3" key="1">
    <citation type="submission" date="2018-01" db="EMBL/GenBank/DDBJ databases">
        <title>Genome characterization of the sugarcane-associated fungus Trichoderma ghanense CCMA-1212 and their application in lignocelulose bioconversion.</title>
        <authorList>
            <person name="Steindorff A.S."/>
            <person name="Mendes T.D."/>
            <person name="Vilela E.S.D."/>
            <person name="Rodrigues D.S."/>
            <person name="Formighieri E.F."/>
            <person name="Melo I.S."/>
            <person name="Favaro L.C.L."/>
        </authorList>
    </citation>
    <scope>NUCLEOTIDE SEQUENCE [LARGE SCALE GENOMIC DNA]</scope>
    <source>
        <strain evidence="2 3">CCMA-1212</strain>
    </source>
</reference>
<accession>A0ABY2HD21</accession>